<gene>
    <name evidence="1" type="ORF">HDC09383</name>
</gene>
<dbReference type="EMBL" id="BK002024">
    <property type="protein sequence ID" value="DAA02869.1"/>
    <property type="molecule type" value="Genomic_DNA"/>
</dbReference>
<name>Q6ILJ2_DROME</name>
<dbReference type="AlphaFoldDB" id="Q6ILJ2"/>
<evidence type="ECO:0000313" key="1">
    <source>
        <dbReference type="EMBL" id="DAA02869.1"/>
    </source>
</evidence>
<reference evidence="1" key="1">
    <citation type="journal article" date="2003" name="Genome Biol.">
        <title>An integrated gene annotation and transcriptional profiling approach towards the full gene content of the Drosophila genome.</title>
        <authorList>
            <person name="Hild M."/>
            <person name="Beckmann B."/>
            <person name="Haas S.A."/>
            <person name="Koch B."/>
            <person name="Solovyev V."/>
            <person name="Busold C."/>
            <person name="Fellenberg K."/>
            <person name="Boutros M."/>
            <person name="Vingron M."/>
            <person name="Sauer F."/>
            <person name="Hoheisel J.D."/>
            <person name="Paro R."/>
        </authorList>
    </citation>
    <scope>NUCLEOTIDE SEQUENCE</scope>
</reference>
<sequence>MLLIFSFRSSLADCVNNAASCEDERQQQEQEQPTIDVDAGSKVTAIRQTNRLATVAPLQIFHIARQIGKAPFSFSTHRNPNGTSNFPTLQLSIFAEGERISGGSLANICIFDIYVPTTLYIM</sequence>
<protein>
    <submittedName>
        <fullName evidence="1">HDC09383</fullName>
    </submittedName>
</protein>
<organism evidence="1">
    <name type="scientific">Drosophila melanogaster</name>
    <name type="common">Fruit fly</name>
    <dbReference type="NCBI Taxonomy" id="7227"/>
    <lineage>
        <taxon>Eukaryota</taxon>
        <taxon>Metazoa</taxon>
        <taxon>Ecdysozoa</taxon>
        <taxon>Arthropoda</taxon>
        <taxon>Hexapoda</taxon>
        <taxon>Insecta</taxon>
        <taxon>Pterygota</taxon>
        <taxon>Neoptera</taxon>
        <taxon>Endopterygota</taxon>
        <taxon>Diptera</taxon>
        <taxon>Brachycera</taxon>
        <taxon>Muscomorpha</taxon>
        <taxon>Ephydroidea</taxon>
        <taxon>Drosophilidae</taxon>
        <taxon>Drosophila</taxon>
        <taxon>Sophophora</taxon>
    </lineage>
</organism>
<accession>Q6ILJ2</accession>
<proteinExistence type="predicted"/>